<dbReference type="PANTHER" id="PTHR34351:SF1">
    <property type="entry name" value="SLR1927 PROTEIN"/>
    <property type="match status" value="1"/>
</dbReference>
<keyword evidence="2" id="KW-0472">Membrane</keyword>
<evidence type="ECO:0000259" key="3">
    <source>
        <dbReference type="Pfam" id="PF01882"/>
    </source>
</evidence>
<feature type="transmembrane region" description="Helical" evidence="2">
    <location>
        <begin position="157"/>
        <end position="178"/>
    </location>
</feature>
<accession>A0A941HZY0</accession>
<dbReference type="Proteomes" id="UP000677016">
    <property type="component" value="Unassembled WGS sequence"/>
</dbReference>
<feature type="transmembrane region" description="Helical" evidence="2">
    <location>
        <begin position="184"/>
        <end position="206"/>
    </location>
</feature>
<evidence type="ECO:0000313" key="5">
    <source>
        <dbReference type="Proteomes" id="UP000677016"/>
    </source>
</evidence>
<name>A0A941HZY0_9MICO</name>
<feature type="compositionally biased region" description="Low complexity" evidence="1">
    <location>
        <begin position="77"/>
        <end position="88"/>
    </location>
</feature>
<reference evidence="4" key="1">
    <citation type="submission" date="2021-04" db="EMBL/GenBank/DDBJ databases">
        <title>Phycicoccus avicenniae sp. nov., a novel endophytic actinomycetes isolated from branch of Avicennia mariana.</title>
        <authorList>
            <person name="Tuo L."/>
        </authorList>
    </citation>
    <scope>NUCLEOTIDE SEQUENCE</scope>
    <source>
        <strain evidence="4">BSK3Z-2</strain>
    </source>
</reference>
<feature type="region of interest" description="Disordered" evidence="1">
    <location>
        <begin position="1"/>
        <end position="110"/>
    </location>
</feature>
<gene>
    <name evidence="4" type="ORF">KC207_04900</name>
</gene>
<sequence length="538" mass="57451">MTPHPGPPEDAESTVRRSDLTPAPGRAAERTAGPAAADDRSATGGDGSGAGGRRARADGSGRGSRSRRGRGVRVRLPRLPALRRPVPLETRRGDERRGTVPRGRTAPVGDTRTITLPRVQVPSALTDTGARILVLTSERIRPIAGRTRPVWHPVVEVLRWVSALGWTVLGVGVLAWWLTATYAWTELAAVAVTCVVLVAACVLLAVGRARVEIVADVDPARVTVGDPATGRIAVTNVARTPLLPLLVELPVGRTAARFTLPALAAGRTHEELFVVPTHRRGVVAVGPATTVHGDPLGVVRRVVEWTERTELVVHPRTTALESLGAGLLRDLEGEVTPDLSMSDLAFHALREYQPGDDRRYIHWRSSAKHGRLLVRQFLDTRRSHLSVTVDTDPGVYAEGLDGVELGIECAASLAVRSILDEQDTTVVCHGESASRTTVPLTLDALARAEVGAHDLHTAVGTAAGLAPDASVAVLVTGVDRPFIQVQRTLDQFEPEVVKVALVVDAEVPVGVRRLGPIVVLHVRELLDLRRVLFAGALA</sequence>
<comment type="caution">
    <text evidence="4">The sequence shown here is derived from an EMBL/GenBank/DDBJ whole genome shotgun (WGS) entry which is preliminary data.</text>
</comment>
<protein>
    <submittedName>
        <fullName evidence="4">DUF58 domain-containing protein</fullName>
    </submittedName>
</protein>
<dbReference type="InterPro" id="IPR002881">
    <property type="entry name" value="DUF58"/>
</dbReference>
<evidence type="ECO:0000256" key="1">
    <source>
        <dbReference type="SAM" id="MobiDB-lite"/>
    </source>
</evidence>
<dbReference type="EMBL" id="JAGSNF010000004">
    <property type="protein sequence ID" value="MBR7742624.1"/>
    <property type="molecule type" value="Genomic_DNA"/>
</dbReference>
<keyword evidence="5" id="KW-1185">Reference proteome</keyword>
<dbReference type="Pfam" id="PF01882">
    <property type="entry name" value="DUF58"/>
    <property type="match status" value="1"/>
</dbReference>
<evidence type="ECO:0000313" key="4">
    <source>
        <dbReference type="EMBL" id="MBR7742624.1"/>
    </source>
</evidence>
<evidence type="ECO:0000256" key="2">
    <source>
        <dbReference type="SAM" id="Phobius"/>
    </source>
</evidence>
<dbReference type="PANTHER" id="PTHR34351">
    <property type="entry name" value="SLR1927 PROTEIN-RELATED"/>
    <property type="match status" value="1"/>
</dbReference>
<organism evidence="4 5">
    <name type="scientific">Phycicoccus avicenniae</name>
    <dbReference type="NCBI Taxonomy" id="2828860"/>
    <lineage>
        <taxon>Bacteria</taxon>
        <taxon>Bacillati</taxon>
        <taxon>Actinomycetota</taxon>
        <taxon>Actinomycetes</taxon>
        <taxon>Micrococcales</taxon>
        <taxon>Intrasporangiaceae</taxon>
        <taxon>Phycicoccus</taxon>
    </lineage>
</organism>
<feature type="compositionally biased region" description="Low complexity" evidence="1">
    <location>
        <begin position="21"/>
        <end position="36"/>
    </location>
</feature>
<keyword evidence="2" id="KW-0812">Transmembrane</keyword>
<feature type="domain" description="DUF58" evidence="3">
    <location>
        <begin position="349"/>
        <end position="432"/>
    </location>
</feature>
<proteinExistence type="predicted"/>
<keyword evidence="2" id="KW-1133">Transmembrane helix</keyword>
<feature type="compositionally biased region" description="Basic residues" evidence="1">
    <location>
        <begin position="64"/>
        <end position="76"/>
    </location>
</feature>
<feature type="compositionally biased region" description="Basic and acidic residues" evidence="1">
    <location>
        <begin position="89"/>
        <end position="98"/>
    </location>
</feature>
<dbReference type="AlphaFoldDB" id="A0A941HZY0"/>